<name>A0A6V8LVE7_9BACT</name>
<dbReference type="FunFam" id="3.40.50.300:FF:000025">
    <property type="entry name" value="ATP-dependent Clp protease subunit"/>
    <property type="match status" value="1"/>
</dbReference>
<accession>A0A6V8LVE7</accession>
<dbReference type="InterPro" id="IPR036628">
    <property type="entry name" value="Clp_N_dom_sf"/>
</dbReference>
<dbReference type="CDD" id="cd00009">
    <property type="entry name" value="AAA"/>
    <property type="match status" value="1"/>
</dbReference>
<dbReference type="InterPro" id="IPR004176">
    <property type="entry name" value="Clp_R_N"/>
</dbReference>
<evidence type="ECO:0000256" key="1">
    <source>
        <dbReference type="ARBA" id="ARBA00022737"/>
    </source>
</evidence>
<dbReference type="InterPro" id="IPR019489">
    <property type="entry name" value="Clp_ATPase_C"/>
</dbReference>
<keyword evidence="4" id="KW-0143">Chaperone</keyword>
<keyword evidence="2" id="KW-0547">Nucleotide-binding</keyword>
<dbReference type="SUPFAM" id="SSF81923">
    <property type="entry name" value="Double Clp-N motif"/>
    <property type="match status" value="1"/>
</dbReference>
<protein>
    <submittedName>
        <fullName evidence="7">Chaperone protein ClpB</fullName>
    </submittedName>
</protein>
<dbReference type="GO" id="GO:0005737">
    <property type="term" value="C:cytoplasm"/>
    <property type="evidence" value="ECO:0007669"/>
    <property type="project" value="TreeGrafter"/>
</dbReference>
<keyword evidence="8" id="KW-1185">Reference proteome</keyword>
<dbReference type="SUPFAM" id="SSF52540">
    <property type="entry name" value="P-loop containing nucleoside triphosphate hydrolases"/>
    <property type="match status" value="2"/>
</dbReference>
<feature type="domain" description="AAA+ ATPase" evidence="5">
    <location>
        <begin position="607"/>
        <end position="758"/>
    </location>
</feature>
<dbReference type="RefSeq" id="WP_173085479.1">
    <property type="nucleotide sequence ID" value="NZ_BLTE01000013.1"/>
</dbReference>
<dbReference type="AlphaFoldDB" id="A0A6V8LVE7"/>
<organism evidence="7 8">
    <name type="scientific">Fundidesulfovibrio magnetotacticus</name>
    <dbReference type="NCBI Taxonomy" id="2730080"/>
    <lineage>
        <taxon>Bacteria</taxon>
        <taxon>Pseudomonadati</taxon>
        <taxon>Thermodesulfobacteriota</taxon>
        <taxon>Desulfovibrionia</taxon>
        <taxon>Desulfovibrionales</taxon>
        <taxon>Desulfovibrionaceae</taxon>
        <taxon>Fundidesulfovibrio</taxon>
    </lineage>
</organism>
<gene>
    <name evidence="7" type="primary">clpB_2</name>
    <name evidence="7" type="ORF">NNJEOMEG_02768</name>
</gene>
<dbReference type="PRINTS" id="PR00300">
    <property type="entry name" value="CLPPROTEASEA"/>
</dbReference>
<proteinExistence type="predicted"/>
<dbReference type="PANTHER" id="PTHR11638:SF181">
    <property type="entry name" value="ATPASE SUBUNIT OF ATP-DEPENDENT PROTEASE"/>
    <property type="match status" value="1"/>
</dbReference>
<dbReference type="InterPro" id="IPR003959">
    <property type="entry name" value="ATPase_AAA_core"/>
</dbReference>
<dbReference type="Pfam" id="PF10431">
    <property type="entry name" value="ClpB_D2-small"/>
    <property type="match status" value="1"/>
</dbReference>
<feature type="domain" description="AAA+ ATPase" evidence="5">
    <location>
        <begin position="221"/>
        <end position="362"/>
    </location>
</feature>
<dbReference type="InterPro" id="IPR017729">
    <property type="entry name" value="ATPase_T6SS_ClpV1"/>
</dbReference>
<keyword evidence="3" id="KW-0067">ATP-binding</keyword>
<dbReference type="PANTHER" id="PTHR11638">
    <property type="entry name" value="ATP-DEPENDENT CLP PROTEASE"/>
    <property type="match status" value="1"/>
</dbReference>
<dbReference type="Pfam" id="PF17871">
    <property type="entry name" value="AAA_lid_9"/>
    <property type="match status" value="1"/>
</dbReference>
<dbReference type="Gene3D" id="1.10.1780.10">
    <property type="entry name" value="Clp, N-terminal domain"/>
    <property type="match status" value="1"/>
</dbReference>
<dbReference type="Proteomes" id="UP000494245">
    <property type="component" value="Unassembled WGS sequence"/>
</dbReference>
<dbReference type="EMBL" id="BLTE01000013">
    <property type="protein sequence ID" value="GFK94920.1"/>
    <property type="molecule type" value="Genomic_DNA"/>
</dbReference>
<dbReference type="Pfam" id="PF07724">
    <property type="entry name" value="AAA_2"/>
    <property type="match status" value="1"/>
</dbReference>
<dbReference type="InterPro" id="IPR027417">
    <property type="entry name" value="P-loop_NTPase"/>
</dbReference>
<dbReference type="Pfam" id="PF00004">
    <property type="entry name" value="AAA"/>
    <property type="match status" value="1"/>
</dbReference>
<dbReference type="InterPro" id="IPR003593">
    <property type="entry name" value="AAA+_ATPase"/>
</dbReference>
<feature type="domain" description="Clp ATPase C-terminal" evidence="6">
    <location>
        <begin position="778"/>
        <end position="871"/>
    </location>
</feature>
<dbReference type="Gene3D" id="1.10.8.60">
    <property type="match status" value="1"/>
</dbReference>
<dbReference type="Gene3D" id="3.40.50.300">
    <property type="entry name" value="P-loop containing nucleotide triphosphate hydrolases"/>
    <property type="match status" value="3"/>
</dbReference>
<sequence length="874" mass="94157">MINVNMKSLLSKLNAFCTSTLHNAAGLTVSRAQYEVTVEHFLLKCLEDAGSDIPVILRAGGVDAGRLAAGLTDSLEDLKTGNAGKPTFSPLLIELIEDAWVVGSVDLGDSRVRSGALLLAFLARPNFYGSGPYLDLLSALNREALLKDFWNATKASSEAAQATAGPMAPGGAPGAAPSGEGSFIARFCQDFTAKAKAGGIDPVFGRDGEIRQIVDILARRRKNNPILVGDPGVGKTAVIEGLALRIALGDVPESLLNVTLINLDMGLLEAGAGMKGEFENRLRGVISEVKASEKPIIMFIDEAHTLVGAGGQAGGSDAANLLKPALARGELKTCAATTWSEYKKYFEKDPALARRFQMVKLDEPSVESATLILRGLRDSYEKSHNVVIRDDAIKICAEYADRYIAARFLPDKAIDLLDTSCARVKVNLTAKPAVLEDAERSIQALEREKNAIERDKDNRIPVDEERLAQVAALIEENTKKAADLTAAWEKEREAAHKVLEIRAKVHETQGDDKAALEKELDEADAALKALQGDAPMIQIEVNPDLVAQVVSDWTGIPMGKVARDQAATIANLEDRIKKRIKGQDMALDVVTQVIKAAKSGIKNPDQPLGVFLLVGPSGTGKTETALTLADILFGSERNVVSINMSEFQEKHTVSRLIGSPPGYVGYGEGGMLTEAVRQHPYSVVLLDETEKAHPDVLNLFYQVFDKGMLSDGEGKEINFKNTLVILTSNLATDVIQEMTKDGAQVPYDAVLSAVRPILSQYFKPALLARMSVAPYVSLSPDAMKDIVVLKLDKLAKMLLDNNKMKMTYTPKVVEAVVARCTEVETGARNIEYILNGNILPRMSQEILGHMTSGGLPASVALDVGEDGGFTMDFA</sequence>
<dbReference type="GO" id="GO:0005524">
    <property type="term" value="F:ATP binding"/>
    <property type="evidence" value="ECO:0007669"/>
    <property type="project" value="UniProtKB-KW"/>
</dbReference>
<dbReference type="GO" id="GO:0034605">
    <property type="term" value="P:cellular response to heat"/>
    <property type="evidence" value="ECO:0007669"/>
    <property type="project" value="TreeGrafter"/>
</dbReference>
<evidence type="ECO:0000256" key="2">
    <source>
        <dbReference type="ARBA" id="ARBA00022741"/>
    </source>
</evidence>
<evidence type="ECO:0000256" key="3">
    <source>
        <dbReference type="ARBA" id="ARBA00022840"/>
    </source>
</evidence>
<keyword evidence="1" id="KW-0677">Repeat</keyword>
<reference evidence="7 8" key="2">
    <citation type="submission" date="2020-05" db="EMBL/GenBank/DDBJ databases">
        <title>Draft genome sequence of Desulfovibrio sp. strainFSS-1.</title>
        <authorList>
            <person name="Shimoshige H."/>
            <person name="Kobayashi H."/>
            <person name="Maekawa T."/>
        </authorList>
    </citation>
    <scope>NUCLEOTIDE SEQUENCE [LARGE SCALE GENOMIC DNA]</scope>
    <source>
        <strain evidence="7 8">SIID29052-01</strain>
    </source>
</reference>
<evidence type="ECO:0000259" key="5">
    <source>
        <dbReference type="SMART" id="SM00382"/>
    </source>
</evidence>
<dbReference type="SMART" id="SM01086">
    <property type="entry name" value="ClpB_D2-small"/>
    <property type="match status" value="1"/>
</dbReference>
<reference evidence="7 8" key="1">
    <citation type="submission" date="2020-04" db="EMBL/GenBank/DDBJ databases">
        <authorList>
            <consortium name="Desulfovibrio sp. FSS-1 genome sequencing consortium"/>
            <person name="Shimoshige H."/>
            <person name="Kobayashi H."/>
            <person name="Maekawa T."/>
        </authorList>
    </citation>
    <scope>NUCLEOTIDE SEQUENCE [LARGE SCALE GENOMIC DNA]</scope>
    <source>
        <strain evidence="7 8">SIID29052-01</strain>
    </source>
</reference>
<dbReference type="Pfam" id="PF02861">
    <property type="entry name" value="Clp_N"/>
    <property type="match status" value="1"/>
</dbReference>
<dbReference type="InterPro" id="IPR050130">
    <property type="entry name" value="ClpA_ClpB"/>
</dbReference>
<evidence type="ECO:0000313" key="8">
    <source>
        <dbReference type="Proteomes" id="UP000494245"/>
    </source>
</evidence>
<dbReference type="InterPro" id="IPR001270">
    <property type="entry name" value="ClpA/B"/>
</dbReference>
<evidence type="ECO:0000256" key="4">
    <source>
        <dbReference type="ARBA" id="ARBA00023186"/>
    </source>
</evidence>
<dbReference type="NCBIfam" id="TIGR03345">
    <property type="entry name" value="VI_ClpV1"/>
    <property type="match status" value="1"/>
</dbReference>
<dbReference type="InterPro" id="IPR041546">
    <property type="entry name" value="ClpA/ClpB_AAA_lid"/>
</dbReference>
<dbReference type="InterPro" id="IPR018368">
    <property type="entry name" value="ClpA/B_CS1"/>
</dbReference>
<dbReference type="GO" id="GO:0016887">
    <property type="term" value="F:ATP hydrolysis activity"/>
    <property type="evidence" value="ECO:0007669"/>
    <property type="project" value="InterPro"/>
</dbReference>
<evidence type="ECO:0000313" key="7">
    <source>
        <dbReference type="EMBL" id="GFK94920.1"/>
    </source>
</evidence>
<dbReference type="CDD" id="cd19499">
    <property type="entry name" value="RecA-like_ClpB_Hsp104-like"/>
    <property type="match status" value="1"/>
</dbReference>
<dbReference type="PROSITE" id="PS00870">
    <property type="entry name" value="CLPAB_1"/>
    <property type="match status" value="1"/>
</dbReference>
<evidence type="ECO:0000259" key="6">
    <source>
        <dbReference type="SMART" id="SM01086"/>
    </source>
</evidence>
<comment type="caution">
    <text evidence="7">The sequence shown here is derived from an EMBL/GenBank/DDBJ whole genome shotgun (WGS) entry which is preliminary data.</text>
</comment>
<dbReference type="SMART" id="SM00382">
    <property type="entry name" value="AAA"/>
    <property type="match status" value="2"/>
</dbReference>